<name>A0A6J1LHR2_DROHY</name>
<keyword evidence="5" id="KW-0862">Zinc</keyword>
<gene>
    <name evidence="12" type="primary">LOC111595615</name>
</gene>
<dbReference type="FunFam" id="3.30.160.60:FF:000446">
    <property type="entry name" value="Zinc finger protein"/>
    <property type="match status" value="1"/>
</dbReference>
<organism evidence="11 12">
    <name type="scientific">Drosophila hydei</name>
    <name type="common">Fruit fly</name>
    <dbReference type="NCBI Taxonomy" id="7224"/>
    <lineage>
        <taxon>Eukaryota</taxon>
        <taxon>Metazoa</taxon>
        <taxon>Ecdysozoa</taxon>
        <taxon>Arthropoda</taxon>
        <taxon>Hexapoda</taxon>
        <taxon>Insecta</taxon>
        <taxon>Pterygota</taxon>
        <taxon>Neoptera</taxon>
        <taxon>Endopterygota</taxon>
        <taxon>Diptera</taxon>
        <taxon>Brachycera</taxon>
        <taxon>Muscomorpha</taxon>
        <taxon>Ephydroidea</taxon>
        <taxon>Drosophilidae</taxon>
        <taxon>Drosophila</taxon>
    </lineage>
</organism>
<dbReference type="PROSITE" id="PS00028">
    <property type="entry name" value="ZINC_FINGER_C2H2_1"/>
    <property type="match status" value="4"/>
</dbReference>
<evidence type="ECO:0000313" key="11">
    <source>
        <dbReference type="Proteomes" id="UP000504633"/>
    </source>
</evidence>
<dbReference type="PROSITE" id="PS50157">
    <property type="entry name" value="ZINC_FINGER_C2H2_2"/>
    <property type="match status" value="4"/>
</dbReference>
<dbReference type="SUPFAM" id="SSF57667">
    <property type="entry name" value="beta-beta-alpha zinc fingers"/>
    <property type="match status" value="2"/>
</dbReference>
<keyword evidence="2" id="KW-0479">Metal-binding</keyword>
<evidence type="ECO:0000256" key="6">
    <source>
        <dbReference type="ARBA" id="ARBA00023125"/>
    </source>
</evidence>
<dbReference type="GO" id="GO:0000981">
    <property type="term" value="F:DNA-binding transcription factor activity, RNA polymerase II-specific"/>
    <property type="evidence" value="ECO:0007669"/>
    <property type="project" value="TreeGrafter"/>
</dbReference>
<keyword evidence="3" id="KW-0677">Repeat</keyword>
<reference evidence="12" key="1">
    <citation type="submission" date="2025-08" db="UniProtKB">
        <authorList>
            <consortium name="RefSeq"/>
        </authorList>
    </citation>
    <scope>IDENTIFICATION</scope>
    <source>
        <strain evidence="12">15085-1641.00</strain>
        <tissue evidence="12">Whole body</tissue>
    </source>
</reference>
<evidence type="ECO:0000256" key="8">
    <source>
        <dbReference type="ARBA" id="ARBA00037948"/>
    </source>
</evidence>
<dbReference type="AlphaFoldDB" id="A0A6J1LHR2"/>
<dbReference type="SMART" id="SM00355">
    <property type="entry name" value="ZnF_C2H2"/>
    <property type="match status" value="5"/>
</dbReference>
<comment type="similarity">
    <text evidence="8">Belongs to the snail C2H2-type zinc-finger protein family.</text>
</comment>
<feature type="domain" description="C2H2-type" evidence="10">
    <location>
        <begin position="189"/>
        <end position="216"/>
    </location>
</feature>
<evidence type="ECO:0000256" key="3">
    <source>
        <dbReference type="ARBA" id="ARBA00022737"/>
    </source>
</evidence>
<keyword evidence="6" id="KW-0238">DNA-binding</keyword>
<dbReference type="InterPro" id="IPR036236">
    <property type="entry name" value="Znf_C2H2_sf"/>
</dbReference>
<evidence type="ECO:0000259" key="10">
    <source>
        <dbReference type="PROSITE" id="PS50157"/>
    </source>
</evidence>
<sequence length="243" mass="28859">MKDLWTCGFFLSKEPYNEVAIKCFMCDSLFYTTHQFQKHLAQKHSYEEDEEILKPASRQNSNLHEDLPLKLSNTETETMQLEEDEIIQELYFEENLKSPISETILEPVDTLKQLRPCKKLNKGGLKAKKEGSMCDKCGKIFKERCQLQNHLRVAHDKLRLYLCSKCPKRYARLTHLNDHMRSHSQQRDFVCITCDKTFRRSQELTRHKLRHQQGKNYKCSECDAKFRQHSGLYHHLKIKHAKK</sequence>
<dbReference type="OrthoDB" id="8112353at2759"/>
<keyword evidence="4 9" id="KW-0863">Zinc-finger</keyword>
<dbReference type="KEGG" id="dhe:111595615"/>
<dbReference type="Gene3D" id="3.30.160.60">
    <property type="entry name" value="Classic Zinc Finger"/>
    <property type="match status" value="3"/>
</dbReference>
<dbReference type="Pfam" id="PF00096">
    <property type="entry name" value="zf-C2H2"/>
    <property type="match status" value="4"/>
</dbReference>
<evidence type="ECO:0000256" key="4">
    <source>
        <dbReference type="ARBA" id="ARBA00022771"/>
    </source>
</evidence>
<accession>A0A6J1LHR2</accession>
<feature type="domain" description="C2H2-type" evidence="10">
    <location>
        <begin position="217"/>
        <end position="243"/>
    </location>
</feature>
<proteinExistence type="inferred from homology"/>
<dbReference type="InterPro" id="IPR013087">
    <property type="entry name" value="Znf_C2H2_type"/>
</dbReference>
<evidence type="ECO:0000256" key="7">
    <source>
        <dbReference type="ARBA" id="ARBA00023242"/>
    </source>
</evidence>
<keyword evidence="7" id="KW-0539">Nucleus</keyword>
<dbReference type="PANTHER" id="PTHR24388">
    <property type="entry name" value="ZINC FINGER PROTEIN"/>
    <property type="match status" value="1"/>
</dbReference>
<evidence type="ECO:0000256" key="5">
    <source>
        <dbReference type="ARBA" id="ARBA00022833"/>
    </source>
</evidence>
<dbReference type="PANTHER" id="PTHR24388:SF54">
    <property type="entry name" value="PROTEIN ESCARGOT"/>
    <property type="match status" value="1"/>
</dbReference>
<keyword evidence="11" id="KW-1185">Reference proteome</keyword>
<comment type="subcellular location">
    <subcellularLocation>
        <location evidence="1">Nucleus</location>
    </subcellularLocation>
</comment>
<dbReference type="GO" id="GO:0008270">
    <property type="term" value="F:zinc ion binding"/>
    <property type="evidence" value="ECO:0007669"/>
    <property type="project" value="UniProtKB-KW"/>
</dbReference>
<dbReference type="RefSeq" id="XP_023165189.1">
    <property type="nucleotide sequence ID" value="XM_023309421.2"/>
</dbReference>
<dbReference type="GeneID" id="111595615"/>
<dbReference type="GO" id="GO:0000978">
    <property type="term" value="F:RNA polymerase II cis-regulatory region sequence-specific DNA binding"/>
    <property type="evidence" value="ECO:0007669"/>
    <property type="project" value="TreeGrafter"/>
</dbReference>
<evidence type="ECO:0000313" key="12">
    <source>
        <dbReference type="RefSeq" id="XP_023165189.1"/>
    </source>
</evidence>
<dbReference type="InterPro" id="IPR050527">
    <property type="entry name" value="Snail/Krueppel_Znf"/>
</dbReference>
<feature type="domain" description="C2H2-type" evidence="10">
    <location>
        <begin position="132"/>
        <end position="160"/>
    </location>
</feature>
<evidence type="ECO:0000256" key="1">
    <source>
        <dbReference type="ARBA" id="ARBA00004123"/>
    </source>
</evidence>
<dbReference type="GO" id="GO:0005634">
    <property type="term" value="C:nucleus"/>
    <property type="evidence" value="ECO:0007669"/>
    <property type="project" value="UniProtKB-SubCell"/>
</dbReference>
<dbReference type="Proteomes" id="UP000504633">
    <property type="component" value="Unplaced"/>
</dbReference>
<feature type="domain" description="C2H2-type" evidence="10">
    <location>
        <begin position="161"/>
        <end position="188"/>
    </location>
</feature>
<evidence type="ECO:0000256" key="9">
    <source>
        <dbReference type="PROSITE-ProRule" id="PRU00042"/>
    </source>
</evidence>
<evidence type="ECO:0000256" key="2">
    <source>
        <dbReference type="ARBA" id="ARBA00022723"/>
    </source>
</evidence>
<dbReference type="OMA" id="EFTNVEY"/>
<protein>
    <submittedName>
        <fullName evidence="12">Oocyte zinc finger protein XlCOF28-like</fullName>
    </submittedName>
</protein>